<comment type="caution">
    <text evidence="10">The sequence shown here is derived from an EMBL/GenBank/DDBJ whole genome shotgun (WGS) entry which is preliminary data.</text>
</comment>
<proteinExistence type="inferred from homology"/>
<keyword evidence="3 8" id="KW-0812">Transmembrane</keyword>
<evidence type="ECO:0000256" key="2">
    <source>
        <dbReference type="ARBA" id="ARBA00022679"/>
    </source>
</evidence>
<keyword evidence="2 8" id="KW-0808">Transferase</keyword>
<dbReference type="EMBL" id="MKGL01000079">
    <property type="protein sequence ID" value="RNF07769.1"/>
    <property type="molecule type" value="Genomic_DNA"/>
</dbReference>
<evidence type="ECO:0000256" key="3">
    <source>
        <dbReference type="ARBA" id="ARBA00022692"/>
    </source>
</evidence>
<dbReference type="GO" id="GO:0005783">
    <property type="term" value="C:endoplasmic reticulum"/>
    <property type="evidence" value="ECO:0007669"/>
    <property type="project" value="TreeGrafter"/>
</dbReference>
<dbReference type="InterPro" id="IPR039859">
    <property type="entry name" value="PFA4/ZDH16/20/ERF2-like"/>
</dbReference>
<feature type="transmembrane region" description="Helical" evidence="8">
    <location>
        <begin position="296"/>
        <end position="316"/>
    </location>
</feature>
<dbReference type="GO" id="GO:0019706">
    <property type="term" value="F:protein-cysteine S-palmitoyltransferase activity"/>
    <property type="evidence" value="ECO:0007669"/>
    <property type="project" value="UniProtKB-EC"/>
</dbReference>
<keyword evidence="6 8" id="KW-0012">Acyltransferase</keyword>
<keyword evidence="11" id="KW-1185">Reference proteome</keyword>
<comment type="subcellular location">
    <subcellularLocation>
        <location evidence="1">Membrane</location>
        <topology evidence="1">Multi-pass membrane protein</topology>
    </subcellularLocation>
</comment>
<dbReference type="EC" id="2.3.1.225" evidence="8"/>
<dbReference type="PANTHER" id="PTHR22883">
    <property type="entry name" value="ZINC FINGER DHHC DOMAIN CONTAINING PROTEIN"/>
    <property type="match status" value="1"/>
</dbReference>
<accession>A0A3S5IRN1</accession>
<evidence type="ECO:0000256" key="1">
    <source>
        <dbReference type="ARBA" id="ARBA00004141"/>
    </source>
</evidence>
<evidence type="ECO:0000256" key="8">
    <source>
        <dbReference type="RuleBase" id="RU079119"/>
    </source>
</evidence>
<dbReference type="GO" id="GO:0016020">
    <property type="term" value="C:membrane"/>
    <property type="evidence" value="ECO:0007669"/>
    <property type="project" value="UniProtKB-SubCell"/>
</dbReference>
<dbReference type="PROSITE" id="PS50216">
    <property type="entry name" value="DHHC"/>
    <property type="match status" value="1"/>
</dbReference>
<dbReference type="GeneID" id="40327076"/>
<feature type="domain" description="Palmitoyltransferase DHHC" evidence="9">
    <location>
        <begin position="250"/>
        <end position="363"/>
    </location>
</feature>
<keyword evidence="4 8" id="KW-1133">Transmembrane helix</keyword>
<sequence length="472" mass="53049">MQTSTASSLRSALRGARRWAGFVVTLLLIMWGSLTAVMFLYVPLLSFMPTPLDIFLTSVAAAAFFMTMWSLGVLLMIHPGLPPSWFVAERVEAFMRGVLTDVVTYGGVGRMHGEVKNGANDTAYHNLTAVEQQEWLERSQCAQDALADAQEMQAINSNPYYNSPSLAVNFMHNMEGALMQQQKQQQVTSVVYSRRRRRRDGGGDTDVQSSHGRLWMPHRDIFLIASDGIAALDRSPESCEQEMFFLLGGARLCHFCRIYKLGETHHCSRCCTCVYGMDHHCPWIGRCIGIDNHKHFLLFMGYLIILLATSLLHIVVVSNTKRARVFLAGAPAMLLLVIILAGAFMVVLLVFCTQDVLLLGRGDSTLRLLRREERRIYESLRSGSYNYLTDDTSDGGDDTVVRRFSFQNLRRVFGIGSACPLWFMPLQPQRLLLTTQETQFWAALKVIALRQMRLIADAENDGGDSNEEEAEI</sequence>
<evidence type="ECO:0000256" key="5">
    <source>
        <dbReference type="ARBA" id="ARBA00023136"/>
    </source>
</evidence>
<organism evidence="10 11">
    <name type="scientific">Trypanosoma rangeli</name>
    <dbReference type="NCBI Taxonomy" id="5698"/>
    <lineage>
        <taxon>Eukaryota</taxon>
        <taxon>Discoba</taxon>
        <taxon>Euglenozoa</taxon>
        <taxon>Kinetoplastea</taxon>
        <taxon>Metakinetoplastina</taxon>
        <taxon>Trypanosomatida</taxon>
        <taxon>Trypanosomatidae</taxon>
        <taxon>Trypanosoma</taxon>
        <taxon>Herpetosoma</taxon>
    </lineage>
</organism>
<feature type="transmembrane region" description="Helical" evidence="8">
    <location>
        <begin position="20"/>
        <end position="42"/>
    </location>
</feature>
<dbReference type="Proteomes" id="UP000283634">
    <property type="component" value="Unassembled WGS sequence"/>
</dbReference>
<comment type="catalytic activity">
    <reaction evidence="8">
        <text>L-cysteinyl-[protein] + hexadecanoyl-CoA = S-hexadecanoyl-L-cysteinyl-[protein] + CoA</text>
        <dbReference type="Rhea" id="RHEA:36683"/>
        <dbReference type="Rhea" id="RHEA-COMP:10131"/>
        <dbReference type="Rhea" id="RHEA-COMP:11032"/>
        <dbReference type="ChEBI" id="CHEBI:29950"/>
        <dbReference type="ChEBI" id="CHEBI:57287"/>
        <dbReference type="ChEBI" id="CHEBI:57379"/>
        <dbReference type="ChEBI" id="CHEBI:74151"/>
        <dbReference type="EC" id="2.3.1.225"/>
    </reaction>
</comment>
<dbReference type="OrthoDB" id="302728at2759"/>
<dbReference type="Pfam" id="PF01529">
    <property type="entry name" value="DHHC"/>
    <property type="match status" value="1"/>
</dbReference>
<evidence type="ECO:0000259" key="9">
    <source>
        <dbReference type="Pfam" id="PF01529"/>
    </source>
</evidence>
<keyword evidence="5 8" id="KW-0472">Membrane</keyword>
<evidence type="ECO:0000313" key="10">
    <source>
        <dbReference type="EMBL" id="RNF07769.1"/>
    </source>
</evidence>
<dbReference type="AlphaFoldDB" id="A0A3S5IRN1"/>
<comment type="domain">
    <text evidence="8">The DHHC domain is required for palmitoyltransferase activity.</text>
</comment>
<dbReference type="RefSeq" id="XP_029240016.1">
    <property type="nucleotide sequence ID" value="XM_029380122.1"/>
</dbReference>
<evidence type="ECO:0000256" key="6">
    <source>
        <dbReference type="ARBA" id="ARBA00023315"/>
    </source>
</evidence>
<protein>
    <recommendedName>
        <fullName evidence="8">Palmitoyltransferase</fullName>
        <ecNumber evidence="8">2.3.1.225</ecNumber>
    </recommendedName>
</protein>
<evidence type="ECO:0000313" key="11">
    <source>
        <dbReference type="Proteomes" id="UP000283634"/>
    </source>
</evidence>
<dbReference type="InterPro" id="IPR001594">
    <property type="entry name" value="Palmitoyltrfase_DHHC"/>
</dbReference>
<evidence type="ECO:0000256" key="4">
    <source>
        <dbReference type="ARBA" id="ARBA00022989"/>
    </source>
</evidence>
<dbReference type="OMA" id="CLAEERM"/>
<dbReference type="PANTHER" id="PTHR22883:SF23">
    <property type="entry name" value="PALMITOYLTRANSFERASE ZDHHC6"/>
    <property type="match status" value="1"/>
</dbReference>
<name>A0A3S5IRN1_TRYRA</name>
<feature type="transmembrane region" description="Helical" evidence="8">
    <location>
        <begin position="54"/>
        <end position="77"/>
    </location>
</feature>
<dbReference type="GO" id="GO:0005794">
    <property type="term" value="C:Golgi apparatus"/>
    <property type="evidence" value="ECO:0007669"/>
    <property type="project" value="TreeGrafter"/>
</dbReference>
<comment type="similarity">
    <text evidence="7">Belongs to the DHHC palmitoyltransferase family. PFA5 subfamily.</text>
</comment>
<dbReference type="GO" id="GO:0006612">
    <property type="term" value="P:protein targeting to membrane"/>
    <property type="evidence" value="ECO:0007669"/>
    <property type="project" value="TreeGrafter"/>
</dbReference>
<reference evidence="10 11" key="1">
    <citation type="journal article" date="2018" name="BMC Genomics">
        <title>Genomic comparison of Trypanosoma conorhini and Trypanosoma rangeli to Trypanosoma cruzi strains of high and low virulence.</title>
        <authorList>
            <person name="Bradwell K.R."/>
            <person name="Koparde V.N."/>
            <person name="Matveyev A.V."/>
            <person name="Serrano M.G."/>
            <person name="Alves J.M."/>
            <person name="Parikh H."/>
            <person name="Huang B."/>
            <person name="Lee V."/>
            <person name="Espinosa-Alvarez O."/>
            <person name="Ortiz P.A."/>
            <person name="Costa-Martins A.G."/>
            <person name="Teixeira M.M."/>
            <person name="Buck G.A."/>
        </authorList>
    </citation>
    <scope>NUCLEOTIDE SEQUENCE [LARGE SCALE GENOMIC DNA]</scope>
    <source>
        <strain evidence="10 11">AM80</strain>
    </source>
</reference>
<evidence type="ECO:0000256" key="7">
    <source>
        <dbReference type="ARBA" id="ARBA00038298"/>
    </source>
</evidence>
<feature type="transmembrane region" description="Helical" evidence="8">
    <location>
        <begin position="328"/>
        <end position="351"/>
    </location>
</feature>
<gene>
    <name evidence="10" type="ORF">TraAM80_03143</name>
</gene>